<reference evidence="1 2" key="1">
    <citation type="submission" date="2017-09" db="EMBL/GenBank/DDBJ databases">
        <title>Depth-based differentiation of microbial function through sediment-hosted aquifers and enrichment of novel symbionts in the deep terrestrial subsurface.</title>
        <authorList>
            <person name="Probst A.J."/>
            <person name="Ladd B."/>
            <person name="Jarett J.K."/>
            <person name="Geller-Mcgrath D.E."/>
            <person name="Sieber C.M."/>
            <person name="Emerson J.B."/>
            <person name="Anantharaman K."/>
            <person name="Thomas B.C."/>
            <person name="Malmstrom R."/>
            <person name="Stieglmeier M."/>
            <person name="Klingl A."/>
            <person name="Woyke T."/>
            <person name="Ryan C.M."/>
            <person name="Banfield J.F."/>
        </authorList>
    </citation>
    <scope>NUCLEOTIDE SEQUENCE [LARGE SCALE GENOMIC DNA]</scope>
    <source>
        <strain evidence="1">CG11_big_fil_rev_8_21_14_0_20_46_11</strain>
    </source>
</reference>
<organism evidence="1 2">
    <name type="scientific">Candidatus Taylorbacteria bacterium CG11_big_fil_rev_8_21_14_0_20_46_11</name>
    <dbReference type="NCBI Taxonomy" id="1975025"/>
    <lineage>
        <taxon>Bacteria</taxon>
        <taxon>Candidatus Tayloriibacteriota</taxon>
    </lineage>
</organism>
<comment type="caution">
    <text evidence="1">The sequence shown here is derived from an EMBL/GenBank/DDBJ whole genome shotgun (WGS) entry which is preliminary data.</text>
</comment>
<accession>A0A2H0KBG4</accession>
<dbReference type="Proteomes" id="UP000229342">
    <property type="component" value="Unassembled WGS sequence"/>
</dbReference>
<sequence>MHFSYYVPQYFLEVVSNPKESFFTDLPGAATQLATTKEAVPFGAEADEGSYSFHAHTINVPFTMWGFSGMPCGGAQWDNMCFTSMSEHLGSNWKTGLADSLQPAWLAWSTAPKACLIKGAVTSATGGSTPTGYPAHSGMCSVDRSWMKKYPPSNQPVCNGWGIVFPRYGTVTSSDQNTASLVIASRMRSLGSEVFQSVPTFPDEKWQMIYPQSSSCFREGQNVALLRAKRVSEMGRLWSGKLKNYLYVVWKRVGCTRDLPYYASTHAWPSIIQAACRGTK</sequence>
<name>A0A2H0KBG4_9BACT</name>
<dbReference type="AlphaFoldDB" id="A0A2H0KBG4"/>
<gene>
    <name evidence="1" type="ORF">COV91_03490</name>
</gene>
<dbReference type="EMBL" id="PCVG01000044">
    <property type="protein sequence ID" value="PIQ68565.1"/>
    <property type="molecule type" value="Genomic_DNA"/>
</dbReference>
<evidence type="ECO:0000313" key="2">
    <source>
        <dbReference type="Proteomes" id="UP000229342"/>
    </source>
</evidence>
<protein>
    <submittedName>
        <fullName evidence="1">Uncharacterized protein</fullName>
    </submittedName>
</protein>
<evidence type="ECO:0000313" key="1">
    <source>
        <dbReference type="EMBL" id="PIQ68565.1"/>
    </source>
</evidence>
<proteinExistence type="predicted"/>